<comment type="function">
    <text evidence="1">Non-lysosomal glucosylceramidase that catalyzes the hydrolysis of glucosylceramide (GlcCer) to free glucose and ceramide.</text>
</comment>
<protein>
    <recommendedName>
        <fullName evidence="1">Non-lysosomal glucosylceramidase</fullName>
        <shortName evidence="1">NLGase</shortName>
        <ecNumber evidence="1">3.2.1.45</ecNumber>
    </recommendedName>
</protein>
<dbReference type="OrthoDB" id="730489at2759"/>
<comment type="catalytic activity">
    <reaction evidence="1">
        <text>a beta-D-glucosyl-(1&lt;-&gt;1')-N-acylsphing-4-enine + H2O = an N-acylsphing-4-enine + D-glucose</text>
        <dbReference type="Rhea" id="RHEA:13269"/>
        <dbReference type="ChEBI" id="CHEBI:4167"/>
        <dbReference type="ChEBI" id="CHEBI:15377"/>
        <dbReference type="ChEBI" id="CHEBI:22801"/>
        <dbReference type="ChEBI" id="CHEBI:52639"/>
        <dbReference type="EC" id="3.2.1.45"/>
    </reaction>
</comment>
<name>A0A7M7N6Y2_STRPU</name>
<dbReference type="Pfam" id="PF04685">
    <property type="entry name" value="DUF608"/>
    <property type="match status" value="1"/>
</dbReference>
<dbReference type="EnsemblMetazoa" id="XM_030976325">
    <property type="protein sequence ID" value="XP_030832185"/>
    <property type="gene ID" value="LOC575065"/>
</dbReference>
<dbReference type="GO" id="GO:0005975">
    <property type="term" value="P:carbohydrate metabolic process"/>
    <property type="evidence" value="ECO:0007669"/>
    <property type="project" value="InterPro"/>
</dbReference>
<dbReference type="FunCoup" id="A0A7M7N6Y2">
    <property type="interactions" value="655"/>
</dbReference>
<dbReference type="InParanoid" id="A0A7M7N6Y2"/>
<dbReference type="CTD" id="57704"/>
<dbReference type="Pfam" id="PF12215">
    <property type="entry name" value="Glyco_hydr_116N"/>
    <property type="match status" value="1"/>
</dbReference>
<dbReference type="AlphaFoldDB" id="A0A7M7N6Y2"/>
<organism evidence="5 6">
    <name type="scientific">Strongylocentrotus purpuratus</name>
    <name type="common">Purple sea urchin</name>
    <dbReference type="NCBI Taxonomy" id="7668"/>
    <lineage>
        <taxon>Eukaryota</taxon>
        <taxon>Metazoa</taxon>
        <taxon>Echinodermata</taxon>
        <taxon>Eleutherozoa</taxon>
        <taxon>Echinozoa</taxon>
        <taxon>Echinoidea</taxon>
        <taxon>Euechinoidea</taxon>
        <taxon>Echinacea</taxon>
        <taxon>Camarodonta</taxon>
        <taxon>Echinidea</taxon>
        <taxon>Strongylocentrotidae</taxon>
        <taxon>Strongylocentrotus</taxon>
    </lineage>
</organism>
<feature type="region of interest" description="Disordered" evidence="2">
    <location>
        <begin position="1"/>
        <end position="47"/>
    </location>
</feature>
<sequence length="903" mass="102996">MAAAIDDVTVDKDCSENDEDQIEDQIEEQIEDQVEEKSEGNKNQGSELNGIECEVDHLNIASNNSAHGDSLNSRNTGKNDNLAQFGIPQYCWTVQLNHKFSEKWRPLTMVRPHQIKSFVLPSVRYAQMHLKMWRGGKRPFIDVLHPMKFKPVYGVPVGGIGCGAIDRGWKGDFCRWSLSPGRYTYDNVELNQFTVCVRRGGKTVYQQVLSPNKPHNKDLAQAWEWQFPGNRASYHGLYPRAWTKYLLPGQNITLVCRQISPVFPHNYQETSLPVGVFVWDVYNHGTAAADVSIMFTWKNGTGTSADKKGGRWNTGFSSASTSGVMFHDGHPTQPCTMCIAAADGDDVTVTTCASFNPSSQLKELWNDLKEDGQLNTTKGPTERTEKGETLAGAVVSSRHIEPNQQGLLEFALSWDMPKVQFDSCSYFRRYTRWFGRDGDSALALCSHALEEYGDWEKNINEWQNPVLENDRLPAWYKSALFNELYFMTDGGGIWVDVDEEYPNGENNAHTRASSLVREYGRFGYLEGHEYRMYNTYDVHFYASFALIMLWPKLELSMQYDFGQYVDHKDEDSFQDLSSGLRSIRKSAGCVPHDSGNPEEDPWLKLNCYWFHDTAEWKDLNLKMVLMVYRDYFATKDREFLDFMWPKCMTVMAKANSQDKDGDGLIDHFGTADQTYDVWTAKGCSAYCGGLYLAALKCMCEMADLLGDDKAKRQYSEILQRGKATYEKKLWNGRYFNYDSSDQSYHDSIMADQTCGHWYLRACDLVPERDQVFQVDHVRSALRTIFDMNVMGVKEGNFGAMNGIRPSGKPDHTSLQGEEVWVGTTYGLAGNMIQEGMWEEGFRTAKGCYTTCYEQAGLAYQVPEAYMSKKIYRSLGYMRPLAIWAMQWAVEKRQQQEQEQAPSS</sequence>
<proteinExistence type="inferred from homology"/>
<evidence type="ECO:0000256" key="1">
    <source>
        <dbReference type="PIRNR" id="PIRNR028944"/>
    </source>
</evidence>
<dbReference type="GO" id="GO:0007417">
    <property type="term" value="P:central nervous system development"/>
    <property type="evidence" value="ECO:0000318"/>
    <property type="project" value="GO_Central"/>
</dbReference>
<dbReference type="EC" id="3.2.1.45" evidence="1"/>
<dbReference type="GO" id="GO:0016020">
    <property type="term" value="C:membrane"/>
    <property type="evidence" value="ECO:0007669"/>
    <property type="project" value="InterPro"/>
</dbReference>
<reference evidence="5" key="2">
    <citation type="submission" date="2021-01" db="UniProtKB">
        <authorList>
            <consortium name="EnsemblMetazoa"/>
        </authorList>
    </citation>
    <scope>IDENTIFICATION</scope>
</reference>
<evidence type="ECO:0000313" key="6">
    <source>
        <dbReference type="Proteomes" id="UP000007110"/>
    </source>
</evidence>
<dbReference type="GO" id="GO:0006680">
    <property type="term" value="P:glucosylceramide catabolic process"/>
    <property type="evidence" value="ECO:0007669"/>
    <property type="project" value="InterPro"/>
</dbReference>
<dbReference type="InterPro" id="IPR012341">
    <property type="entry name" value="6hp_glycosidase-like_sf"/>
</dbReference>
<evidence type="ECO:0000259" key="3">
    <source>
        <dbReference type="Pfam" id="PF04685"/>
    </source>
</evidence>
<dbReference type="PIRSF" id="PIRSF028944">
    <property type="entry name" value="Beta_gluc_GBA2"/>
    <property type="match status" value="1"/>
</dbReference>
<dbReference type="RefSeq" id="XP_030832186.1">
    <property type="nucleotide sequence ID" value="XM_030976326.1"/>
</dbReference>
<reference evidence="6" key="1">
    <citation type="submission" date="2015-02" db="EMBL/GenBank/DDBJ databases">
        <title>Genome sequencing for Strongylocentrotus purpuratus.</title>
        <authorList>
            <person name="Murali S."/>
            <person name="Liu Y."/>
            <person name="Vee V."/>
            <person name="English A."/>
            <person name="Wang M."/>
            <person name="Skinner E."/>
            <person name="Han Y."/>
            <person name="Muzny D.M."/>
            <person name="Worley K.C."/>
            <person name="Gibbs R.A."/>
        </authorList>
    </citation>
    <scope>NUCLEOTIDE SEQUENCE</scope>
</reference>
<dbReference type="PANTHER" id="PTHR12654:SF0">
    <property type="entry name" value="NON-LYSOSOMAL GLUCOSYLCERAMIDASE"/>
    <property type="match status" value="1"/>
</dbReference>
<dbReference type="RefSeq" id="XP_030832185.1">
    <property type="nucleotide sequence ID" value="XM_030976325.1"/>
</dbReference>
<keyword evidence="1" id="KW-0378">Hydrolase</keyword>
<dbReference type="InterPro" id="IPR024462">
    <property type="entry name" value="GH116_N"/>
</dbReference>
<evidence type="ECO:0000256" key="2">
    <source>
        <dbReference type="SAM" id="MobiDB-lite"/>
    </source>
</evidence>
<dbReference type="FunFam" id="1.50.10.10:FF:000006">
    <property type="entry name" value="Non-lysosomal glucosylceramidase"/>
    <property type="match status" value="1"/>
</dbReference>
<dbReference type="PANTHER" id="PTHR12654">
    <property type="entry name" value="BILE ACID BETA-GLUCOSIDASE-RELATED"/>
    <property type="match status" value="1"/>
</dbReference>
<dbReference type="SUPFAM" id="SSF48208">
    <property type="entry name" value="Six-hairpin glycosidases"/>
    <property type="match status" value="1"/>
</dbReference>
<dbReference type="InterPro" id="IPR006775">
    <property type="entry name" value="GH116_catalytic"/>
</dbReference>
<comment type="similarity">
    <text evidence="1">Belongs to the non-lysosomal glucosylceramidase family.</text>
</comment>
<dbReference type="InterPro" id="IPR014551">
    <property type="entry name" value="B_Glucosidase_GBA2-typ"/>
</dbReference>
<dbReference type="GeneID" id="575065"/>
<keyword evidence="1" id="KW-0472">Membrane</keyword>
<evidence type="ECO:0000259" key="4">
    <source>
        <dbReference type="Pfam" id="PF12215"/>
    </source>
</evidence>
<dbReference type="KEGG" id="spu:575065"/>
<keyword evidence="1" id="KW-0443">Lipid metabolism</keyword>
<dbReference type="Gene3D" id="1.50.10.10">
    <property type="match status" value="1"/>
</dbReference>
<dbReference type="InterPro" id="IPR008928">
    <property type="entry name" value="6-hairpin_glycosidase_sf"/>
</dbReference>
<feature type="domain" description="Glycosyl-hydrolase family 116 N-terminal" evidence="4">
    <location>
        <begin position="154"/>
        <end position="455"/>
    </location>
</feature>
<dbReference type="OMA" id="HDLGAPN"/>
<dbReference type="GO" id="GO:0004348">
    <property type="term" value="F:glucosylceramidase activity"/>
    <property type="evidence" value="ECO:0007669"/>
    <property type="project" value="UniProtKB-EC"/>
</dbReference>
<keyword evidence="1" id="KW-0326">Glycosidase</keyword>
<dbReference type="EnsemblMetazoa" id="XM_030976326">
    <property type="protein sequence ID" value="XP_030832186"/>
    <property type="gene ID" value="LOC575065"/>
</dbReference>
<dbReference type="InterPro" id="IPR052566">
    <property type="entry name" value="Non-lysos_glucosylceramidase"/>
</dbReference>
<keyword evidence="6" id="KW-1185">Reference proteome</keyword>
<feature type="compositionally biased region" description="Acidic residues" evidence="2">
    <location>
        <begin position="16"/>
        <end position="34"/>
    </location>
</feature>
<feature type="domain" description="Glycosyl-hydrolase family 116 catalytic region" evidence="3">
    <location>
        <begin position="520"/>
        <end position="885"/>
    </location>
</feature>
<dbReference type="Proteomes" id="UP000007110">
    <property type="component" value="Unassembled WGS sequence"/>
</dbReference>
<evidence type="ECO:0000313" key="5">
    <source>
        <dbReference type="EnsemblMetazoa" id="XP_030832186"/>
    </source>
</evidence>
<accession>A0A7M7N6Y2</accession>
<dbReference type="GO" id="GO:0008422">
    <property type="term" value="F:beta-glucosidase activity"/>
    <property type="evidence" value="ECO:0000318"/>
    <property type="project" value="GO_Central"/>
</dbReference>